<evidence type="ECO:0000313" key="13">
    <source>
        <dbReference type="Proteomes" id="UP000184128"/>
    </source>
</evidence>
<keyword evidence="4" id="KW-0547">Nucleotide-binding</keyword>
<proteinExistence type="inferred from homology"/>
<dbReference type="Proteomes" id="UP000184128">
    <property type="component" value="Unassembled WGS sequence"/>
</dbReference>
<evidence type="ECO:0000256" key="8">
    <source>
        <dbReference type="ARBA" id="ARBA00023157"/>
    </source>
</evidence>
<dbReference type="Pfam" id="PF08343">
    <property type="entry name" value="RNR_N"/>
    <property type="match status" value="1"/>
</dbReference>
<feature type="domain" description="Ribonucleotide reductase large subunit" evidence="11">
    <location>
        <begin position="567"/>
        <end position="589"/>
    </location>
</feature>
<dbReference type="PRINTS" id="PR01183">
    <property type="entry name" value="RIBORDTASEM1"/>
</dbReference>
<dbReference type="Pfam" id="PF00317">
    <property type="entry name" value="Ribonuc_red_lgN"/>
    <property type="match status" value="1"/>
</dbReference>
<evidence type="ECO:0000313" key="12">
    <source>
        <dbReference type="EMBL" id="SHE64735.1"/>
    </source>
</evidence>
<gene>
    <name evidence="12" type="ORF">SAMN02745249_00852</name>
</gene>
<dbReference type="EC" id="1.17.4.1" evidence="2 10"/>
<comment type="catalytic activity">
    <reaction evidence="9 10">
        <text>a 2'-deoxyribonucleoside 5'-diphosphate + [thioredoxin]-disulfide + H2O = a ribonucleoside 5'-diphosphate + [thioredoxin]-dithiol</text>
        <dbReference type="Rhea" id="RHEA:23252"/>
        <dbReference type="Rhea" id="RHEA-COMP:10698"/>
        <dbReference type="Rhea" id="RHEA-COMP:10700"/>
        <dbReference type="ChEBI" id="CHEBI:15377"/>
        <dbReference type="ChEBI" id="CHEBI:29950"/>
        <dbReference type="ChEBI" id="CHEBI:50058"/>
        <dbReference type="ChEBI" id="CHEBI:57930"/>
        <dbReference type="ChEBI" id="CHEBI:73316"/>
        <dbReference type="EC" id="1.17.4.1"/>
    </reaction>
</comment>
<sequence length="731" mass="83365">MSTITKQAIEKPEDITYFKLNNMVNIPTEDNEIQLNKDKEAVRAYFLENINPNTVFFHTLEEKIDYLIENDYIEEAFIQKYDFSFIKELFGFLYEQKFRFNSFMGAYKFYNQYALKTNDGSKFLERYEDRIGFVALYLANGDEKLAWNIAKEHIKQRLQLATPTFLNAGKKARGELVSCFLLDVQDNMESIGRSVNSALQLSKRGGGVGINLSNLREAGAPIKKIANAGSGVVPVMKIFEDSFSYANQLGQRNGAGAVYLNAFHPDVYEFLSTKKENADEKVRVKTLSLGLVVPDKYYELLKTNEPMYLFSPYDVERVYDKPFAYVDITEEYDEMVRNTEIKKYKINARELEQEISKLQQESGYPYIINTDTANRDNPIYGKVVMSNLCSEILQVQSPSEMNEDLSFREVGHDISCNLGSANITEMIQSSNFEESIETAVRALSSVSDMTSIKAVPTVEKGNKAYNSIGLGAMGLHTALAVNHIHYGSDEALEFTDAYFRAVRFYALKASNKLAEEKNETFFEFEKSAYADGSYLEEKYVNQDEFSFKSDKVADIFKNVSIPTKENWQELNERIKEHGLYNAYLLAVAPTGSISYINEASSSLHPVIHLIENRQEGNIGSIYYPAPHLDNTTIQYYKSAFDTDMRDVINTYATAQKHIDQGMSLTLFMRSVIPEGLYEWKNGKSPNMTTRDLNKLRNYAWTKGIKSIYYIRTHTGDDSRDIGVNECESCVI</sequence>
<dbReference type="UniPathway" id="UPA00326"/>
<organism evidence="12 13">
    <name type="scientific">Atopostipes suicloacalis DSM 15692</name>
    <dbReference type="NCBI Taxonomy" id="1121025"/>
    <lineage>
        <taxon>Bacteria</taxon>
        <taxon>Bacillati</taxon>
        <taxon>Bacillota</taxon>
        <taxon>Bacilli</taxon>
        <taxon>Lactobacillales</taxon>
        <taxon>Carnobacteriaceae</taxon>
        <taxon>Atopostipes</taxon>
    </lineage>
</organism>
<evidence type="ECO:0000256" key="2">
    <source>
        <dbReference type="ARBA" id="ARBA00012274"/>
    </source>
</evidence>
<keyword evidence="6 10" id="KW-0560">Oxidoreductase</keyword>
<dbReference type="NCBIfam" id="TIGR04170">
    <property type="entry name" value="RNR_1b_NrdE"/>
    <property type="match status" value="1"/>
</dbReference>
<dbReference type="GO" id="GO:0005971">
    <property type="term" value="C:ribonucleoside-diphosphate reductase complex"/>
    <property type="evidence" value="ECO:0007669"/>
    <property type="project" value="TreeGrafter"/>
</dbReference>
<keyword evidence="13" id="KW-1185">Reference proteome</keyword>
<accession>A0A1M4V6Z4</accession>
<dbReference type="PANTHER" id="PTHR11573:SF30">
    <property type="entry name" value="RIBONUCLEOSIDE-DIPHOSPHATE REDUCTASE 2 SUBUNIT ALPHA"/>
    <property type="match status" value="1"/>
</dbReference>
<dbReference type="InterPro" id="IPR008926">
    <property type="entry name" value="RNR_R1-su_N"/>
</dbReference>
<keyword evidence="7 10" id="KW-0215">Deoxyribonucleotide synthesis</keyword>
<dbReference type="GO" id="GO:0005524">
    <property type="term" value="F:ATP binding"/>
    <property type="evidence" value="ECO:0007669"/>
    <property type="project" value="UniProtKB-KW"/>
</dbReference>
<dbReference type="EMBL" id="FQUF01000010">
    <property type="protein sequence ID" value="SHE64735.1"/>
    <property type="molecule type" value="Genomic_DNA"/>
</dbReference>
<reference evidence="12 13" key="1">
    <citation type="submission" date="2016-11" db="EMBL/GenBank/DDBJ databases">
        <authorList>
            <person name="Jaros S."/>
            <person name="Januszkiewicz K."/>
            <person name="Wedrychowicz H."/>
        </authorList>
    </citation>
    <scope>NUCLEOTIDE SEQUENCE [LARGE SCALE GENOMIC DNA]</scope>
    <source>
        <strain evidence="12 13">DSM 15692</strain>
    </source>
</reference>
<dbReference type="InterPro" id="IPR026459">
    <property type="entry name" value="RNR_1b_NrdE"/>
</dbReference>
<keyword evidence="3" id="KW-0021">Allosteric enzyme</keyword>
<dbReference type="OrthoDB" id="9762933at2"/>
<dbReference type="RefSeq" id="WP_073296893.1">
    <property type="nucleotide sequence ID" value="NZ_FQUF01000010.1"/>
</dbReference>
<dbReference type="NCBIfam" id="TIGR02506">
    <property type="entry name" value="NrdE_NrdA"/>
    <property type="match status" value="1"/>
</dbReference>
<comment type="function">
    <text evidence="10">Provides the precursors necessary for DNA synthesis. Catalyzes the biosynthesis of deoxyribonucleotides from the corresponding ribonucleotides.</text>
</comment>
<dbReference type="InterPro" id="IPR039718">
    <property type="entry name" value="Rrm1"/>
</dbReference>
<dbReference type="InterPro" id="IPR013554">
    <property type="entry name" value="RNR_N"/>
</dbReference>
<dbReference type="Gene3D" id="3.20.70.20">
    <property type="match status" value="1"/>
</dbReference>
<dbReference type="Gene3D" id="1.10.1650.20">
    <property type="match status" value="1"/>
</dbReference>
<dbReference type="AlphaFoldDB" id="A0A1M4V6Z4"/>
<keyword evidence="8" id="KW-1015">Disulfide bond</keyword>
<evidence type="ECO:0000259" key="11">
    <source>
        <dbReference type="PROSITE" id="PS00089"/>
    </source>
</evidence>
<evidence type="ECO:0000256" key="1">
    <source>
        <dbReference type="ARBA" id="ARBA00010406"/>
    </source>
</evidence>
<dbReference type="CDD" id="cd01679">
    <property type="entry name" value="RNR_I"/>
    <property type="match status" value="1"/>
</dbReference>
<evidence type="ECO:0000256" key="9">
    <source>
        <dbReference type="ARBA" id="ARBA00047754"/>
    </source>
</evidence>
<dbReference type="SUPFAM" id="SSF51998">
    <property type="entry name" value="PFL-like glycyl radical enzymes"/>
    <property type="match status" value="1"/>
</dbReference>
<comment type="similarity">
    <text evidence="1 10">Belongs to the ribonucleoside diphosphate reductase large chain family.</text>
</comment>
<keyword evidence="5" id="KW-0067">ATP-binding</keyword>
<evidence type="ECO:0000256" key="5">
    <source>
        <dbReference type="ARBA" id="ARBA00022840"/>
    </source>
</evidence>
<dbReference type="GO" id="GO:0009263">
    <property type="term" value="P:deoxyribonucleotide biosynthetic process"/>
    <property type="evidence" value="ECO:0007669"/>
    <property type="project" value="UniProtKB-KW"/>
</dbReference>
<evidence type="ECO:0000256" key="7">
    <source>
        <dbReference type="ARBA" id="ARBA00023116"/>
    </source>
</evidence>
<evidence type="ECO:0000256" key="4">
    <source>
        <dbReference type="ARBA" id="ARBA00022741"/>
    </source>
</evidence>
<dbReference type="InterPro" id="IPR013509">
    <property type="entry name" value="RNR_lsu_N"/>
</dbReference>
<dbReference type="SUPFAM" id="SSF48168">
    <property type="entry name" value="R1 subunit of ribonucleotide reductase, N-terminal domain"/>
    <property type="match status" value="1"/>
</dbReference>
<dbReference type="PANTHER" id="PTHR11573">
    <property type="entry name" value="RIBONUCLEOSIDE-DIPHOSPHATE REDUCTASE LARGE CHAIN"/>
    <property type="match status" value="1"/>
</dbReference>
<name>A0A1M4V6Z4_9LACT</name>
<dbReference type="InterPro" id="IPR000788">
    <property type="entry name" value="RNR_lg_C"/>
</dbReference>
<dbReference type="Pfam" id="PF02867">
    <property type="entry name" value="Ribonuc_red_lgC"/>
    <property type="match status" value="1"/>
</dbReference>
<dbReference type="InterPro" id="IPR013346">
    <property type="entry name" value="NrdE_NrdA_C"/>
</dbReference>
<evidence type="ECO:0000256" key="6">
    <source>
        <dbReference type="ARBA" id="ARBA00023002"/>
    </source>
</evidence>
<evidence type="ECO:0000256" key="10">
    <source>
        <dbReference type="RuleBase" id="RU003410"/>
    </source>
</evidence>
<dbReference type="PROSITE" id="PS00089">
    <property type="entry name" value="RIBORED_LARGE"/>
    <property type="match status" value="1"/>
</dbReference>
<protein>
    <recommendedName>
        <fullName evidence="2 10">Ribonucleoside-diphosphate reductase</fullName>
        <ecNumber evidence="2 10">1.17.4.1</ecNumber>
    </recommendedName>
</protein>
<dbReference type="STRING" id="1121025.SAMN02745249_00852"/>
<evidence type="ECO:0000256" key="3">
    <source>
        <dbReference type="ARBA" id="ARBA00022533"/>
    </source>
</evidence>
<dbReference type="GO" id="GO:0004748">
    <property type="term" value="F:ribonucleoside-diphosphate reductase activity, thioredoxin disulfide as acceptor"/>
    <property type="evidence" value="ECO:0007669"/>
    <property type="project" value="UniProtKB-EC"/>
</dbReference>